<dbReference type="EMBL" id="EF583998">
    <property type="protein sequence ID" value="ABQ76055.1"/>
    <property type="molecule type" value="Genomic_DNA"/>
</dbReference>
<evidence type="ECO:0000256" key="3">
    <source>
        <dbReference type="ARBA" id="ARBA00022840"/>
    </source>
</evidence>
<evidence type="ECO:0000256" key="2">
    <source>
        <dbReference type="ARBA" id="ARBA00022741"/>
    </source>
</evidence>
<dbReference type="InterPro" id="IPR017911">
    <property type="entry name" value="MacB-like_ATP-bd"/>
</dbReference>
<dbReference type="InterPro" id="IPR003439">
    <property type="entry name" value="ABC_transporter-like_ATP-bd"/>
</dbReference>
<dbReference type="Pfam" id="PF00005">
    <property type="entry name" value="ABC_tran"/>
    <property type="match status" value="1"/>
</dbReference>
<dbReference type="InterPro" id="IPR017871">
    <property type="entry name" value="ABC_transporter-like_CS"/>
</dbReference>
<keyword evidence="1" id="KW-0813">Transport</keyword>
<dbReference type="GO" id="GO:0005524">
    <property type="term" value="F:ATP binding"/>
    <property type="evidence" value="ECO:0007669"/>
    <property type="project" value="UniProtKB-KW"/>
</dbReference>
<dbReference type="PROSITE" id="PS50893">
    <property type="entry name" value="ABC_TRANSPORTER_2"/>
    <property type="match status" value="1"/>
</dbReference>
<sequence length="241" mass="25611">MSETEGIINTKATGKTEETHSTPIELRHVTKSYASGMDRVTALDTVDFCVNAGEVVAVIGPSGSGKSTMLNILGLLDEPTEGSILLHDEPATGLSPIEKTTARRETIGFVFQDFHLIPTLSAVGNVRLPTAFLPGDATARAEDLLTRVGLGDRLRHTPDELSGGQKQRVAIARSLINEPDVLLADEPTGNLDSETGAAVLEEIRAIADEGVSVVAVTHDDLVREYTDRTVELVDGVLTDAS</sequence>
<organism evidence="6">
    <name type="scientific">uncultured haloarchaeon</name>
    <dbReference type="NCBI Taxonomy" id="160804"/>
    <lineage>
        <taxon>Archaea</taxon>
        <taxon>Methanobacteriati</taxon>
        <taxon>Methanobacteriota</taxon>
        <taxon>Stenosarchaea group</taxon>
        <taxon>Halobacteria</taxon>
        <taxon>Halobacteriales</taxon>
        <taxon>Halobacteriaceae</taxon>
        <taxon>environmental samples</taxon>
    </lineage>
</organism>
<dbReference type="Gene3D" id="3.40.50.300">
    <property type="entry name" value="P-loop containing nucleotide triphosphate hydrolases"/>
    <property type="match status" value="1"/>
</dbReference>
<dbReference type="SMART" id="SM00382">
    <property type="entry name" value="AAA"/>
    <property type="match status" value="1"/>
</dbReference>
<dbReference type="AlphaFoldDB" id="A5YSU8"/>
<keyword evidence="2" id="KW-0547">Nucleotide-binding</keyword>
<dbReference type="InterPro" id="IPR015854">
    <property type="entry name" value="ABC_transpr_LolD-like"/>
</dbReference>
<dbReference type="GO" id="GO:0098796">
    <property type="term" value="C:membrane protein complex"/>
    <property type="evidence" value="ECO:0007669"/>
    <property type="project" value="UniProtKB-ARBA"/>
</dbReference>
<dbReference type="PANTHER" id="PTHR24220">
    <property type="entry name" value="IMPORT ATP-BINDING PROTEIN"/>
    <property type="match status" value="1"/>
</dbReference>
<evidence type="ECO:0000256" key="1">
    <source>
        <dbReference type="ARBA" id="ARBA00022448"/>
    </source>
</evidence>
<evidence type="ECO:0000256" key="4">
    <source>
        <dbReference type="SAM" id="MobiDB-lite"/>
    </source>
</evidence>
<dbReference type="GO" id="GO:0022857">
    <property type="term" value="F:transmembrane transporter activity"/>
    <property type="evidence" value="ECO:0007669"/>
    <property type="project" value="TreeGrafter"/>
</dbReference>
<feature type="region of interest" description="Disordered" evidence="4">
    <location>
        <begin position="1"/>
        <end position="21"/>
    </location>
</feature>
<dbReference type="PANTHER" id="PTHR24220:SF86">
    <property type="entry name" value="ABC TRANSPORTER ABCH.1"/>
    <property type="match status" value="1"/>
</dbReference>
<dbReference type="InterPro" id="IPR027417">
    <property type="entry name" value="P-loop_NTPase"/>
</dbReference>
<name>A5YSU8_9EURY</name>
<protein>
    <submittedName>
        <fullName evidence="6">ABC-type antimicrobial peptide transport system,ATP-binding protein</fullName>
    </submittedName>
</protein>
<dbReference type="FunFam" id="3.40.50.300:FF:000032">
    <property type="entry name" value="Export ABC transporter ATP-binding protein"/>
    <property type="match status" value="1"/>
</dbReference>
<evidence type="ECO:0000259" key="5">
    <source>
        <dbReference type="PROSITE" id="PS50893"/>
    </source>
</evidence>
<feature type="domain" description="ABC transporter" evidence="5">
    <location>
        <begin position="24"/>
        <end position="241"/>
    </location>
</feature>
<dbReference type="GO" id="GO:0005886">
    <property type="term" value="C:plasma membrane"/>
    <property type="evidence" value="ECO:0007669"/>
    <property type="project" value="TreeGrafter"/>
</dbReference>
<dbReference type="SUPFAM" id="SSF52540">
    <property type="entry name" value="P-loop containing nucleoside triphosphate hydrolases"/>
    <property type="match status" value="1"/>
</dbReference>
<accession>A5YSU8</accession>
<proteinExistence type="predicted"/>
<keyword evidence="3 6" id="KW-0067">ATP-binding</keyword>
<dbReference type="CDD" id="cd03255">
    <property type="entry name" value="ABC_MJ0796_LolCDE_FtsE"/>
    <property type="match status" value="1"/>
</dbReference>
<evidence type="ECO:0000313" key="6">
    <source>
        <dbReference type="EMBL" id="ABQ76055.1"/>
    </source>
</evidence>
<reference evidence="6" key="1">
    <citation type="journal article" date="2007" name="ISME J.">
        <title>Genomic plasticity in prokaryotes: the case of the square haloarchaeon.</title>
        <authorList>
            <person name="Cuadros-Orellana S."/>
            <person name="Martin-Cuadrado A.B."/>
            <person name="Legault B."/>
            <person name="D'Auria G."/>
            <person name="Zhaxybayeva O."/>
            <person name="Papke R.T."/>
            <person name="Rodriguez-Valera F."/>
        </authorList>
    </citation>
    <scope>NUCLEOTIDE SEQUENCE</scope>
</reference>
<dbReference type="PROSITE" id="PS00211">
    <property type="entry name" value="ABC_TRANSPORTER_1"/>
    <property type="match status" value="1"/>
</dbReference>
<dbReference type="InterPro" id="IPR003593">
    <property type="entry name" value="AAA+_ATPase"/>
</dbReference>
<dbReference type="GO" id="GO:0016887">
    <property type="term" value="F:ATP hydrolysis activity"/>
    <property type="evidence" value="ECO:0007669"/>
    <property type="project" value="InterPro"/>
</dbReference>